<feature type="compositionally biased region" description="Polar residues" evidence="1">
    <location>
        <begin position="668"/>
        <end position="679"/>
    </location>
</feature>
<protein>
    <recommendedName>
        <fullName evidence="2">PWWP domain-containing protein</fullName>
    </recommendedName>
</protein>
<feature type="compositionally biased region" description="Polar residues" evidence="1">
    <location>
        <begin position="552"/>
        <end position="563"/>
    </location>
</feature>
<feature type="domain" description="PWWP" evidence="2">
    <location>
        <begin position="230"/>
        <end position="291"/>
    </location>
</feature>
<dbReference type="SUPFAM" id="SSF63748">
    <property type="entry name" value="Tudor/PWWP/MBT"/>
    <property type="match status" value="1"/>
</dbReference>
<dbReference type="InterPro" id="IPR000313">
    <property type="entry name" value="PWWP_dom"/>
</dbReference>
<evidence type="ECO:0000313" key="4">
    <source>
        <dbReference type="Proteomes" id="UP001459277"/>
    </source>
</evidence>
<name>A0AAW2DW05_9ROSI</name>
<dbReference type="Gene3D" id="2.30.30.140">
    <property type="match status" value="1"/>
</dbReference>
<feature type="region of interest" description="Disordered" evidence="1">
    <location>
        <begin position="779"/>
        <end position="866"/>
    </location>
</feature>
<reference evidence="3 4" key="1">
    <citation type="submission" date="2024-01" db="EMBL/GenBank/DDBJ databases">
        <title>A telomere-to-telomere, gap-free genome of sweet tea (Lithocarpus litseifolius).</title>
        <authorList>
            <person name="Zhou J."/>
        </authorList>
    </citation>
    <scope>NUCLEOTIDE SEQUENCE [LARGE SCALE GENOMIC DNA]</scope>
    <source>
        <strain evidence="3">Zhou-2022a</strain>
        <tissue evidence="3">Leaf</tissue>
    </source>
</reference>
<dbReference type="PANTHER" id="PTHR10688:SF3">
    <property type="entry name" value="PWWP DOMAIN-CONTAINING PROTEIN 6"/>
    <property type="match status" value="1"/>
</dbReference>
<feature type="region of interest" description="Disordered" evidence="1">
    <location>
        <begin position="957"/>
        <end position="1020"/>
    </location>
</feature>
<dbReference type="CDD" id="cd05162">
    <property type="entry name" value="PWWP"/>
    <property type="match status" value="1"/>
</dbReference>
<organism evidence="3 4">
    <name type="scientific">Lithocarpus litseifolius</name>
    <dbReference type="NCBI Taxonomy" id="425828"/>
    <lineage>
        <taxon>Eukaryota</taxon>
        <taxon>Viridiplantae</taxon>
        <taxon>Streptophyta</taxon>
        <taxon>Embryophyta</taxon>
        <taxon>Tracheophyta</taxon>
        <taxon>Spermatophyta</taxon>
        <taxon>Magnoliopsida</taxon>
        <taxon>eudicotyledons</taxon>
        <taxon>Gunneridae</taxon>
        <taxon>Pentapetalae</taxon>
        <taxon>rosids</taxon>
        <taxon>fabids</taxon>
        <taxon>Fagales</taxon>
        <taxon>Fagaceae</taxon>
        <taxon>Lithocarpus</taxon>
    </lineage>
</organism>
<feature type="region of interest" description="Disordered" evidence="1">
    <location>
        <begin position="1"/>
        <end position="57"/>
    </location>
</feature>
<evidence type="ECO:0000259" key="2">
    <source>
        <dbReference type="PROSITE" id="PS50812"/>
    </source>
</evidence>
<dbReference type="PROSITE" id="PS50812">
    <property type="entry name" value="PWWP"/>
    <property type="match status" value="1"/>
</dbReference>
<sequence>MGTVETKSKTLIAEPAKPQVHKEKDLELGIDGSAGSGAGSEGAQENGNRVSVNGKEGLDGDLGGGFVEGVKNQVVGTEISAEEGLGGRDFDVLGGGEKVGLEDCEMKGVTSLLKMRESVKVVEVQDGGESESESESFKKLETLGVEGMASGGDGVSRVVDIGGVSNKGVEERGHLGEEFVVKDNGGGLSENGQDPDGEIGIVEVPIEDMVVNNEMEEEEGVVDEGHEFSVGDFVWGKIRSHPWWPGQVYDPSDASDYAAKLKVKDRLLVAYFGDGTFAWCQPSQLKPFEENFEEMSRQSNSKAFVYAVHKAVDEISRLLELEMTCSCVTKENGDGLDRPMAVNAGIKDGVNVPEGRIGKLSNIMTEPVDLLGEVKQIAQTISFPSTLGLWVLKSRLAAFYRAKGGYPLPLFHELQPIPGLEDDLNYGAAGISNTVEVPIQGPFAEEWLSSAISPKFGQTGQTTLQKCLGNSDDRLHQRRKQKSIAEIMEGDNDVTAKGKDGDVAEEETTRGKFATSSARKKRKGIDETDAHLGNEATSVTRTKRKARMLGSPLSTNSKVSSVKNDGIGSKEETKKSPSSRRSKKNVDVSIENDGVGANELSDDEPVSTKRNLNSGKVQTTDGEAKGKIEKGSLSRERKKSKYLSPPFTSLIGVQKKKDIEAESRKVSNEAQLGEQNTTAAGHLARSSPILKRSRDKLQKKISPELGLGHEPSNISSPQTPKQDSIPVIDRMKVKAPANQVLTQVRYAALNPTMENKSLEMVGNFMSILRSSVYRDGSNYKAYNKRQTGRKRKNIATEPGSLGKDQNHTDHKSPGHESKRRKINKNKEPESNQAKPKKSAEIPDAKLKKPRSKQAAGKSNMKTSVEGNEGEASAVAALFATFGPGSCLPTKADLLKIYSKFGALNEAETDMFYNSFCARIAFIRSSDAEEALNQSLQSNPFKSAYVTFRLLYPKPGSKTREIREIPPPNTVSVPSVQGKTQEKSSDSQPLQLDYLKQKLEKMNSMLENSGGKVSPDTKGKLESEIKGLLEKLSTEPGSSSS</sequence>
<proteinExistence type="predicted"/>
<keyword evidence="4" id="KW-1185">Reference proteome</keyword>
<dbReference type="EMBL" id="JAZDWU010000001">
    <property type="protein sequence ID" value="KAL0014329.1"/>
    <property type="molecule type" value="Genomic_DNA"/>
</dbReference>
<accession>A0AAW2DW05</accession>
<feature type="compositionally biased region" description="Basic and acidic residues" evidence="1">
    <location>
        <begin position="622"/>
        <end position="635"/>
    </location>
</feature>
<feature type="compositionally biased region" description="Polar residues" evidence="1">
    <location>
        <begin position="969"/>
        <end position="978"/>
    </location>
</feature>
<comment type="caution">
    <text evidence="3">The sequence shown here is derived from an EMBL/GenBank/DDBJ whole genome shotgun (WGS) entry which is preliminary data.</text>
</comment>
<dbReference type="Pfam" id="PF00855">
    <property type="entry name" value="PWWP"/>
    <property type="match status" value="1"/>
</dbReference>
<evidence type="ECO:0000256" key="1">
    <source>
        <dbReference type="SAM" id="MobiDB-lite"/>
    </source>
</evidence>
<feature type="compositionally biased region" description="Polar residues" evidence="1">
    <location>
        <begin position="712"/>
        <end position="722"/>
    </location>
</feature>
<dbReference type="AlphaFoldDB" id="A0AAW2DW05"/>
<dbReference type="Proteomes" id="UP001459277">
    <property type="component" value="Unassembled WGS sequence"/>
</dbReference>
<feature type="region of interest" description="Disordered" evidence="1">
    <location>
        <begin position="662"/>
        <end position="723"/>
    </location>
</feature>
<dbReference type="SMART" id="SM00293">
    <property type="entry name" value="PWWP"/>
    <property type="match status" value="1"/>
</dbReference>
<feature type="compositionally biased region" description="Basic and acidic residues" evidence="1">
    <location>
        <begin position="494"/>
        <end position="510"/>
    </location>
</feature>
<gene>
    <name evidence="3" type="ORF">SO802_001398</name>
</gene>
<feature type="compositionally biased region" description="Basic and acidic residues" evidence="1">
    <location>
        <begin position="804"/>
        <end position="816"/>
    </location>
</feature>
<feature type="compositionally biased region" description="Polar residues" evidence="1">
    <location>
        <begin position="608"/>
        <end position="621"/>
    </location>
</feature>
<feature type="region of interest" description="Disordered" evidence="1">
    <location>
        <begin position="470"/>
        <end position="639"/>
    </location>
</feature>
<dbReference type="InterPro" id="IPR052657">
    <property type="entry name" value="PDP_family_Arabidopsis"/>
</dbReference>
<feature type="compositionally biased region" description="Basic residues" evidence="1">
    <location>
        <begin position="782"/>
        <end position="793"/>
    </location>
</feature>
<dbReference type="PANTHER" id="PTHR10688">
    <property type="entry name" value="PWWP DOMAIN-CONTAINING PROTEIN"/>
    <property type="match status" value="1"/>
</dbReference>
<feature type="compositionally biased region" description="Basic and acidic residues" evidence="1">
    <location>
        <begin position="837"/>
        <end position="846"/>
    </location>
</feature>
<evidence type="ECO:0000313" key="3">
    <source>
        <dbReference type="EMBL" id="KAL0014329.1"/>
    </source>
</evidence>